<keyword evidence="1" id="KW-1133">Transmembrane helix</keyword>
<reference evidence="2" key="1">
    <citation type="submission" date="2022-08" db="EMBL/GenBank/DDBJ databases">
        <authorList>
            <consortium name="DOE Joint Genome Institute"/>
            <person name="Min B."/>
            <person name="Riley R."/>
            <person name="Sierra-Patev S."/>
            <person name="Naranjo-Ortiz M."/>
            <person name="Looney B."/>
            <person name="Konkel Z."/>
            <person name="Slot J.C."/>
            <person name="Sakamoto Y."/>
            <person name="Steenwyk J.L."/>
            <person name="Rokas A."/>
            <person name="Carro J."/>
            <person name="Camarero S."/>
            <person name="Ferreira P."/>
            <person name="Molpeceres G."/>
            <person name="Ruiz-Duenas F.J."/>
            <person name="Serrano A."/>
            <person name="Henrissat B."/>
            <person name="Drula E."/>
            <person name="Hughes K.W."/>
            <person name="Mata J.L."/>
            <person name="Ishikawa N.K."/>
            <person name="Vargas-Isla R."/>
            <person name="Ushijima S."/>
            <person name="Smith C.A."/>
            <person name="Ahrendt S."/>
            <person name="Andreopoulos W."/>
            <person name="He G."/>
            <person name="Labutti K."/>
            <person name="Lipzen A."/>
            <person name="Ng V."/>
            <person name="Sandor L."/>
            <person name="Barry K."/>
            <person name="Martinez A.T."/>
            <person name="Xiao Y."/>
            <person name="Gibbons J.G."/>
            <person name="Terashima K."/>
            <person name="Hibbett D.S."/>
            <person name="Grigoriev I.V."/>
        </authorList>
    </citation>
    <scope>NUCLEOTIDE SEQUENCE</scope>
    <source>
        <strain evidence="2">TFB9207</strain>
    </source>
</reference>
<gene>
    <name evidence="2" type="ORF">F5878DRAFT_637699</name>
</gene>
<dbReference type="Proteomes" id="UP001163846">
    <property type="component" value="Unassembled WGS sequence"/>
</dbReference>
<keyword evidence="3" id="KW-1185">Reference proteome</keyword>
<keyword evidence="1" id="KW-0472">Membrane</keyword>
<accession>A0AA38PK66</accession>
<keyword evidence="1" id="KW-0812">Transmembrane</keyword>
<dbReference type="EMBL" id="MU805963">
    <property type="protein sequence ID" value="KAJ3843996.1"/>
    <property type="molecule type" value="Genomic_DNA"/>
</dbReference>
<sequence>MTDPGRAEKDAIVLILPPKMLIRIIFELLIAMMVVILFGYTVLAIHGSYGGSDNHTQHTKEAWQKAFFDGLKDGHTEESGVKRSWGRWNLVDMPEAASTRLY</sequence>
<evidence type="ECO:0000313" key="2">
    <source>
        <dbReference type="EMBL" id="KAJ3843996.1"/>
    </source>
</evidence>
<proteinExistence type="predicted"/>
<comment type="caution">
    <text evidence="2">The sequence shown here is derived from an EMBL/GenBank/DDBJ whole genome shotgun (WGS) entry which is preliminary data.</text>
</comment>
<protein>
    <submittedName>
        <fullName evidence="2">Uncharacterized protein</fullName>
    </submittedName>
</protein>
<evidence type="ECO:0000313" key="3">
    <source>
        <dbReference type="Proteomes" id="UP001163846"/>
    </source>
</evidence>
<dbReference type="AlphaFoldDB" id="A0AA38PK66"/>
<evidence type="ECO:0000256" key="1">
    <source>
        <dbReference type="SAM" id="Phobius"/>
    </source>
</evidence>
<name>A0AA38PK66_9AGAR</name>
<feature type="transmembrane region" description="Helical" evidence="1">
    <location>
        <begin position="20"/>
        <end position="43"/>
    </location>
</feature>
<organism evidence="2 3">
    <name type="scientific">Lentinula raphanica</name>
    <dbReference type="NCBI Taxonomy" id="153919"/>
    <lineage>
        <taxon>Eukaryota</taxon>
        <taxon>Fungi</taxon>
        <taxon>Dikarya</taxon>
        <taxon>Basidiomycota</taxon>
        <taxon>Agaricomycotina</taxon>
        <taxon>Agaricomycetes</taxon>
        <taxon>Agaricomycetidae</taxon>
        <taxon>Agaricales</taxon>
        <taxon>Marasmiineae</taxon>
        <taxon>Omphalotaceae</taxon>
        <taxon>Lentinula</taxon>
    </lineage>
</organism>